<evidence type="ECO:0000313" key="2">
    <source>
        <dbReference type="EMBL" id="PWY74659.1"/>
    </source>
</evidence>
<reference evidence="2" key="1">
    <citation type="submission" date="2016-12" db="EMBL/GenBank/DDBJ databases">
        <title>The genomes of Aspergillus section Nigri reveals drivers in fungal speciation.</title>
        <authorList>
            <consortium name="DOE Joint Genome Institute"/>
            <person name="Vesth T.C."/>
            <person name="Nybo J."/>
            <person name="Theobald S."/>
            <person name="Brandl J."/>
            <person name="Frisvad J.C."/>
            <person name="Nielsen K.F."/>
            <person name="Lyhne E.K."/>
            <person name="Kogle M.E."/>
            <person name="Kuo A."/>
            <person name="Riley R."/>
            <person name="Clum A."/>
            <person name="Nolan M."/>
            <person name="Lipzen A."/>
            <person name="Salamov A."/>
            <person name="Henrissat B."/>
            <person name="Wiebenga A."/>
            <person name="De vries R.P."/>
            <person name="Grigoriev I.V."/>
            <person name="Mortensen U.H."/>
            <person name="Andersen M.R."/>
            <person name="Baker S.E."/>
        </authorList>
    </citation>
    <scope>NUCLEOTIDE SEQUENCE</scope>
    <source>
        <strain evidence="2">CBS 122712</strain>
    </source>
</reference>
<accession>A0A317VM93</accession>
<feature type="chain" id="PRO_5016307308" evidence="1">
    <location>
        <begin position="16"/>
        <end position="126"/>
    </location>
</feature>
<evidence type="ECO:0000313" key="3">
    <source>
        <dbReference type="Proteomes" id="UP000246171"/>
    </source>
</evidence>
<sequence>MGAAWWMKNDGCVAAAAIIGSAWLPTCPHVAGLAGKGLNTLTVPVNQPIVKSLKYTPSNFKSMTINPSGAQASLFGDGARVCRRQSQQSPVSQAACDGLAGLQMGRIPIFLSLPTTALDTKFTGEA</sequence>
<dbReference type="EMBL" id="MSFU01000010">
    <property type="protein sequence ID" value="PWY74659.1"/>
    <property type="molecule type" value="Genomic_DNA"/>
</dbReference>
<dbReference type="AlphaFoldDB" id="A0A317VM93"/>
<proteinExistence type="predicted"/>
<dbReference type="Proteomes" id="UP000246171">
    <property type="component" value="Unassembled WGS sequence"/>
</dbReference>
<dbReference type="RefSeq" id="XP_025388754.1">
    <property type="nucleotide sequence ID" value="XM_025532743.1"/>
</dbReference>
<feature type="signal peptide" evidence="1">
    <location>
        <begin position="1"/>
        <end position="15"/>
    </location>
</feature>
<organism evidence="2 3">
    <name type="scientific">Aspergillus eucalypticola (strain CBS 122712 / IBT 29274)</name>
    <dbReference type="NCBI Taxonomy" id="1448314"/>
    <lineage>
        <taxon>Eukaryota</taxon>
        <taxon>Fungi</taxon>
        <taxon>Dikarya</taxon>
        <taxon>Ascomycota</taxon>
        <taxon>Pezizomycotina</taxon>
        <taxon>Eurotiomycetes</taxon>
        <taxon>Eurotiomycetidae</taxon>
        <taxon>Eurotiales</taxon>
        <taxon>Aspergillaceae</taxon>
        <taxon>Aspergillus</taxon>
        <taxon>Aspergillus subgen. Circumdati</taxon>
    </lineage>
</organism>
<gene>
    <name evidence="2" type="ORF">BO83DRAFT_387992</name>
</gene>
<keyword evidence="1" id="KW-0732">Signal</keyword>
<protein>
    <submittedName>
        <fullName evidence="2">Uncharacterized protein</fullName>
    </submittedName>
</protein>
<name>A0A317VM93_ASPEC</name>
<keyword evidence="3" id="KW-1185">Reference proteome</keyword>
<evidence type="ECO:0000256" key="1">
    <source>
        <dbReference type="SAM" id="SignalP"/>
    </source>
</evidence>
<dbReference type="VEuPathDB" id="FungiDB:BO83DRAFT_387992"/>
<dbReference type="GeneID" id="37054705"/>
<comment type="caution">
    <text evidence="2">The sequence shown here is derived from an EMBL/GenBank/DDBJ whole genome shotgun (WGS) entry which is preliminary data.</text>
</comment>